<keyword evidence="4" id="KW-0804">Transcription</keyword>
<evidence type="ECO:0000259" key="7">
    <source>
        <dbReference type="PROSITE" id="PS50048"/>
    </source>
</evidence>
<keyword evidence="9" id="KW-1185">Reference proteome</keyword>
<evidence type="ECO:0000256" key="6">
    <source>
        <dbReference type="SAM" id="MobiDB-lite"/>
    </source>
</evidence>
<evidence type="ECO:0000256" key="1">
    <source>
        <dbReference type="ARBA" id="ARBA00004123"/>
    </source>
</evidence>
<dbReference type="Pfam" id="PF00172">
    <property type="entry name" value="Zn_clus"/>
    <property type="match status" value="1"/>
</dbReference>
<evidence type="ECO:0000256" key="3">
    <source>
        <dbReference type="ARBA" id="ARBA00023125"/>
    </source>
</evidence>
<name>A0A177DWK1_ALTAL</name>
<dbReference type="SUPFAM" id="SSF57701">
    <property type="entry name" value="Zn2/Cys6 DNA-binding domain"/>
    <property type="match status" value="1"/>
</dbReference>
<feature type="region of interest" description="Disordered" evidence="6">
    <location>
        <begin position="1"/>
        <end position="29"/>
    </location>
</feature>
<feature type="domain" description="Zn(2)-C6 fungal-type" evidence="7">
    <location>
        <begin position="40"/>
        <end position="72"/>
    </location>
</feature>
<organism evidence="8 9">
    <name type="scientific">Alternaria alternata</name>
    <name type="common">Alternaria rot fungus</name>
    <name type="synonym">Torula alternata</name>
    <dbReference type="NCBI Taxonomy" id="5599"/>
    <lineage>
        <taxon>Eukaryota</taxon>
        <taxon>Fungi</taxon>
        <taxon>Dikarya</taxon>
        <taxon>Ascomycota</taxon>
        <taxon>Pezizomycotina</taxon>
        <taxon>Dothideomycetes</taxon>
        <taxon>Pleosporomycetidae</taxon>
        <taxon>Pleosporales</taxon>
        <taxon>Pleosporineae</taxon>
        <taxon>Pleosporaceae</taxon>
        <taxon>Alternaria</taxon>
        <taxon>Alternaria sect. Alternaria</taxon>
        <taxon>Alternaria alternata complex</taxon>
    </lineage>
</organism>
<accession>A0A177DWK1</accession>
<dbReference type="GO" id="GO:0000981">
    <property type="term" value="F:DNA-binding transcription factor activity, RNA polymerase II-specific"/>
    <property type="evidence" value="ECO:0007669"/>
    <property type="project" value="InterPro"/>
</dbReference>
<proteinExistence type="predicted"/>
<dbReference type="PROSITE" id="PS50048">
    <property type="entry name" value="ZN2_CY6_FUNGAL_2"/>
    <property type="match status" value="1"/>
</dbReference>
<evidence type="ECO:0000256" key="2">
    <source>
        <dbReference type="ARBA" id="ARBA00023015"/>
    </source>
</evidence>
<dbReference type="RefSeq" id="XP_018389494.1">
    <property type="nucleotide sequence ID" value="XM_018532608.1"/>
</dbReference>
<dbReference type="VEuPathDB" id="FungiDB:CC77DRAFT_646393"/>
<dbReference type="PANTHER" id="PTHR31845">
    <property type="entry name" value="FINGER DOMAIN PROTEIN, PUTATIVE-RELATED"/>
    <property type="match status" value="1"/>
</dbReference>
<dbReference type="CDD" id="cd12148">
    <property type="entry name" value="fungal_TF_MHR"/>
    <property type="match status" value="1"/>
</dbReference>
<dbReference type="KEGG" id="aalt:CC77DRAFT_646393"/>
<dbReference type="GeneID" id="29118202"/>
<dbReference type="Proteomes" id="UP000077248">
    <property type="component" value="Unassembled WGS sequence"/>
</dbReference>
<evidence type="ECO:0000256" key="4">
    <source>
        <dbReference type="ARBA" id="ARBA00023163"/>
    </source>
</evidence>
<protein>
    <recommendedName>
        <fullName evidence="7">Zn(2)-C6 fungal-type domain-containing protein</fullName>
    </recommendedName>
</protein>
<evidence type="ECO:0000313" key="8">
    <source>
        <dbReference type="EMBL" id="OAG24073.1"/>
    </source>
</evidence>
<dbReference type="PANTHER" id="PTHR31845:SF10">
    <property type="entry name" value="ZN(II)2CYS6 TRANSCRIPTION FACTOR (EUROFUNG)"/>
    <property type="match status" value="1"/>
</dbReference>
<dbReference type="AlphaFoldDB" id="A0A177DWK1"/>
<evidence type="ECO:0000256" key="5">
    <source>
        <dbReference type="ARBA" id="ARBA00023242"/>
    </source>
</evidence>
<dbReference type="GO" id="GO:0005634">
    <property type="term" value="C:nucleus"/>
    <property type="evidence" value="ECO:0007669"/>
    <property type="project" value="UniProtKB-SubCell"/>
</dbReference>
<dbReference type="OMA" id="CQYMEDV"/>
<dbReference type="InterPro" id="IPR051089">
    <property type="entry name" value="prtT"/>
</dbReference>
<dbReference type="EMBL" id="KV441472">
    <property type="protein sequence ID" value="OAG24073.1"/>
    <property type="molecule type" value="Genomic_DNA"/>
</dbReference>
<dbReference type="CDD" id="cd00067">
    <property type="entry name" value="GAL4"/>
    <property type="match status" value="1"/>
</dbReference>
<dbReference type="Gene3D" id="4.10.240.10">
    <property type="entry name" value="Zn(2)-C6 fungal-type DNA-binding domain"/>
    <property type="match status" value="1"/>
</dbReference>
<dbReference type="GO" id="GO:0000976">
    <property type="term" value="F:transcription cis-regulatory region binding"/>
    <property type="evidence" value="ECO:0007669"/>
    <property type="project" value="TreeGrafter"/>
</dbReference>
<keyword evidence="5" id="KW-0539">Nucleus</keyword>
<gene>
    <name evidence="8" type="ORF">CC77DRAFT_646393</name>
</gene>
<dbReference type="InterPro" id="IPR036864">
    <property type="entry name" value="Zn2-C6_fun-type_DNA-bd_sf"/>
</dbReference>
<keyword evidence="2" id="KW-0805">Transcription regulation</keyword>
<reference evidence="8 9" key="1">
    <citation type="submission" date="2016-05" db="EMBL/GenBank/DDBJ databases">
        <title>Comparative analysis of secretome profiles of manganese(II)-oxidizing ascomycete fungi.</title>
        <authorList>
            <consortium name="DOE Joint Genome Institute"/>
            <person name="Zeiner C.A."/>
            <person name="Purvine S.O."/>
            <person name="Zink E.M."/>
            <person name="Wu S."/>
            <person name="Pasa-Tolic L."/>
            <person name="Chaput D.L."/>
            <person name="Haridas S."/>
            <person name="Grigoriev I.V."/>
            <person name="Santelli C.M."/>
            <person name="Hansel C.M."/>
        </authorList>
    </citation>
    <scope>NUCLEOTIDE SEQUENCE [LARGE SCALE GENOMIC DNA]</scope>
    <source>
        <strain evidence="8 9">SRC1lrK2f</strain>
    </source>
</reference>
<dbReference type="InterPro" id="IPR001138">
    <property type="entry name" value="Zn2Cys6_DnaBD"/>
</dbReference>
<dbReference type="GO" id="GO:0008270">
    <property type="term" value="F:zinc ion binding"/>
    <property type="evidence" value="ECO:0007669"/>
    <property type="project" value="InterPro"/>
</dbReference>
<dbReference type="SMART" id="SM00066">
    <property type="entry name" value="GAL4"/>
    <property type="match status" value="1"/>
</dbReference>
<dbReference type="PROSITE" id="PS00463">
    <property type="entry name" value="ZN2_CY6_FUNGAL_1"/>
    <property type="match status" value="1"/>
</dbReference>
<keyword evidence="3" id="KW-0238">DNA-binding</keyword>
<evidence type="ECO:0000313" key="9">
    <source>
        <dbReference type="Proteomes" id="UP000077248"/>
    </source>
</evidence>
<comment type="subcellular location">
    <subcellularLocation>
        <location evidence="1">Nucleus</location>
    </subcellularLocation>
</comment>
<sequence>MIGLPHMSAQPEADGSPSPRTANSVPAMDAKEGRIGNAFACERCRKHKVRCVPSDTPAICQRCQKARVECVEHVARRRPAKARSDGQTPTKLRDFDKKLDKLSAIVATMAPTPTQCSLPSVATIPSQLLDSSQQMPTPTPIAAQPVSMPSAPRTSILPAHANQSETSAPFWDSMNDTLSYLGRLDPVIRSISLVHMQMLLDTYRNMVDFFPFVSLSRECRCQDLFQSRPMLMFAVLTVSSYDSVSLQRALSLEFRKVVMVRIMKGEKTLDLLQGLLVFIAWHHHYMDVQAVSITMLLQLCLGIAHDLGLDSISRTVRSPLQKENPRDREAKRAYLGCYYLSSNLGLMEPGKARAMSHTSTLRNYASELASSWENTSDAVLPILTDVCQYMEDVEETFRNQSEQAVVVRTQVKRLSDKWDNIRLASKLQANDFTILQWLQLAARIHLYRTAASIDLVDRDSTPWASGFQLSLRVTLVRSTEQFLDNSTKLPTKHFDSVSLIDWLNLINTITSLNKLAVHASPMPGWDAGELQIAKSFDYFREQLSSQMPRPRDAQDAHEDAFERFRRITSVMRLALHDAVGRGSPNGNTFELATGSGRTVSLLHNLALPKINGNGSTNGVEKLPSLRDVTPSLDITSTDFHWKFLMGAV</sequence>